<organism evidence="2 3">
    <name type="scientific">Paractinoplanes tereljensis</name>
    <dbReference type="NCBI Taxonomy" id="571912"/>
    <lineage>
        <taxon>Bacteria</taxon>
        <taxon>Bacillati</taxon>
        <taxon>Actinomycetota</taxon>
        <taxon>Actinomycetes</taxon>
        <taxon>Micromonosporales</taxon>
        <taxon>Micromonosporaceae</taxon>
        <taxon>Paractinoplanes</taxon>
    </lineage>
</organism>
<reference evidence="2" key="1">
    <citation type="submission" date="2021-01" db="EMBL/GenBank/DDBJ databases">
        <title>Whole genome shotgun sequence of Actinoplanes tereljensis NBRC 105297.</title>
        <authorList>
            <person name="Komaki H."/>
            <person name="Tamura T."/>
        </authorList>
    </citation>
    <scope>NUCLEOTIDE SEQUENCE</scope>
    <source>
        <strain evidence="2">NBRC 105297</strain>
    </source>
</reference>
<feature type="compositionally biased region" description="Basic residues" evidence="1">
    <location>
        <begin position="346"/>
        <end position="363"/>
    </location>
</feature>
<sequence length="479" mass="49934">MRPSGFLAAWLASGRPADGTAGQLHDLVATKLGDDSALAALRAEATAGVAGERTRRRAALSLEDAAESDHDFAVKLAALLSAGGVSISARNGAVAGWSIGSVTMNSPPDPAAGSDPGSAAATISADRGGVAAGLMNVIQLGAGRVAVRSAYRQQIARIAPPELVGREAELAELADFCLRPDGPAYVWWRAAAWAGKSALMSTFALHPPAGMVVVPFFITARLAAQDDRHAFTDVLLEQLTALLDDDLPPLLTEATRDAHVLGLLDRAAKLCRASDRRLILLVDGLDEDRGVTAGPNSYSIAALLPANPPDGMRVVVAGRPNPPIPDDVPAWHPLRRGRVREGRGRYPGHRQCARAGLGRRRPGPRPDRGGARRRAGGSGAGLGHRTARRIRIEPARGRAPAHRRRPVPGRPGAARPSSARRGVDVRGLVAVPVRGGPPGARVAGRAAGVRLIPPGVKTGVGRGCFVEAIRQLSATCPKH</sequence>
<protein>
    <submittedName>
        <fullName evidence="2">Uncharacterized protein</fullName>
    </submittedName>
</protein>
<dbReference type="RefSeq" id="WP_203813660.1">
    <property type="nucleotide sequence ID" value="NZ_BOMY01000054.1"/>
</dbReference>
<comment type="caution">
    <text evidence="2">The sequence shown here is derived from an EMBL/GenBank/DDBJ whole genome shotgun (WGS) entry which is preliminary data.</text>
</comment>
<dbReference type="EMBL" id="BOMY01000054">
    <property type="protein sequence ID" value="GIF25845.1"/>
    <property type="molecule type" value="Genomic_DNA"/>
</dbReference>
<accession>A0A919NX51</accession>
<feature type="compositionally biased region" description="Low complexity" evidence="1">
    <location>
        <begin position="410"/>
        <end position="421"/>
    </location>
</feature>
<dbReference type="AlphaFoldDB" id="A0A919NX51"/>
<keyword evidence="3" id="KW-1185">Reference proteome</keyword>
<proteinExistence type="predicted"/>
<evidence type="ECO:0000313" key="3">
    <source>
        <dbReference type="Proteomes" id="UP000623608"/>
    </source>
</evidence>
<feature type="region of interest" description="Disordered" evidence="1">
    <location>
        <begin position="339"/>
        <end position="421"/>
    </location>
</feature>
<evidence type="ECO:0000313" key="2">
    <source>
        <dbReference type="EMBL" id="GIF25845.1"/>
    </source>
</evidence>
<dbReference type="Proteomes" id="UP000623608">
    <property type="component" value="Unassembled WGS sequence"/>
</dbReference>
<name>A0A919NX51_9ACTN</name>
<gene>
    <name evidence="2" type="ORF">Ate02nite_85750</name>
</gene>
<evidence type="ECO:0000256" key="1">
    <source>
        <dbReference type="SAM" id="MobiDB-lite"/>
    </source>
</evidence>